<feature type="domain" description="Activator of Hsp90 ATPase homologue 1/2-like C-terminal" evidence="2">
    <location>
        <begin position="17"/>
        <end position="143"/>
    </location>
</feature>
<proteinExistence type="inferred from homology"/>
<dbReference type="CDD" id="cd07814">
    <property type="entry name" value="SRPBCC_CalC_Aha1-like"/>
    <property type="match status" value="1"/>
</dbReference>
<sequence length="149" mass="16815">MTVRSDDTTLEITRVFDAPPARVFAAWLDLGQFQSWIGPEGIDCEVELLEPRVGGRYRLVMNTPERVIPVSGVFRSIEPCRRLVFTWGWEGDAIRQSLITLTFREIGGKTELTLRQEGLGSVESRDGHVRGWNSALNKLDHYLSGGARR</sequence>
<gene>
    <name evidence="3" type="ORF">RSO01_34730</name>
</gene>
<comment type="caution">
    <text evidence="3">The sequence shown here is derived from an EMBL/GenBank/DDBJ whole genome shotgun (WGS) entry which is preliminary data.</text>
</comment>
<evidence type="ECO:0000313" key="4">
    <source>
        <dbReference type="Proteomes" id="UP000321058"/>
    </source>
</evidence>
<accession>A0A512NBJ7</accession>
<evidence type="ECO:0000256" key="1">
    <source>
        <dbReference type="ARBA" id="ARBA00006817"/>
    </source>
</evidence>
<dbReference type="SUPFAM" id="SSF55961">
    <property type="entry name" value="Bet v1-like"/>
    <property type="match status" value="1"/>
</dbReference>
<dbReference type="Gene3D" id="3.30.530.20">
    <property type="match status" value="1"/>
</dbReference>
<dbReference type="EMBL" id="BKAJ01000061">
    <property type="protein sequence ID" value="GEP56307.1"/>
    <property type="molecule type" value="Genomic_DNA"/>
</dbReference>
<reference evidence="3 4" key="1">
    <citation type="submission" date="2019-07" db="EMBL/GenBank/DDBJ databases">
        <title>Whole genome shotgun sequence of Reyranella soli NBRC 108950.</title>
        <authorList>
            <person name="Hosoyama A."/>
            <person name="Uohara A."/>
            <person name="Ohji S."/>
            <person name="Ichikawa N."/>
        </authorList>
    </citation>
    <scope>NUCLEOTIDE SEQUENCE [LARGE SCALE GENOMIC DNA]</scope>
    <source>
        <strain evidence="3 4">NBRC 108950</strain>
    </source>
</reference>
<dbReference type="InterPro" id="IPR013538">
    <property type="entry name" value="ASHA1/2-like_C"/>
</dbReference>
<organism evidence="3 4">
    <name type="scientific">Reyranella soli</name>
    <dbReference type="NCBI Taxonomy" id="1230389"/>
    <lineage>
        <taxon>Bacteria</taxon>
        <taxon>Pseudomonadati</taxon>
        <taxon>Pseudomonadota</taxon>
        <taxon>Alphaproteobacteria</taxon>
        <taxon>Hyphomicrobiales</taxon>
        <taxon>Reyranellaceae</taxon>
        <taxon>Reyranella</taxon>
    </lineage>
</organism>
<dbReference type="Pfam" id="PF08327">
    <property type="entry name" value="AHSA1"/>
    <property type="match status" value="1"/>
</dbReference>
<keyword evidence="4" id="KW-1185">Reference proteome</keyword>
<dbReference type="RefSeq" id="WP_170303144.1">
    <property type="nucleotide sequence ID" value="NZ_BKAJ01000061.1"/>
</dbReference>
<name>A0A512NBJ7_9HYPH</name>
<protein>
    <submittedName>
        <fullName evidence="3">Activator of HSP90 ATPase</fullName>
    </submittedName>
</protein>
<comment type="similarity">
    <text evidence="1">Belongs to the AHA1 family.</text>
</comment>
<dbReference type="Proteomes" id="UP000321058">
    <property type="component" value="Unassembled WGS sequence"/>
</dbReference>
<dbReference type="InterPro" id="IPR023393">
    <property type="entry name" value="START-like_dom_sf"/>
</dbReference>
<evidence type="ECO:0000259" key="2">
    <source>
        <dbReference type="Pfam" id="PF08327"/>
    </source>
</evidence>
<dbReference type="AlphaFoldDB" id="A0A512NBJ7"/>
<evidence type="ECO:0000313" key="3">
    <source>
        <dbReference type="EMBL" id="GEP56307.1"/>
    </source>
</evidence>